<dbReference type="STRING" id="307972.A0A2G8K7I4"/>
<dbReference type="Proteomes" id="UP000230750">
    <property type="component" value="Unassembled WGS sequence"/>
</dbReference>
<keyword evidence="2" id="KW-1185">Reference proteome</keyword>
<sequence length="187" mass="21615">MYACGNIHELTHELQRYNWDIIGLSEVRWTGIGETITEEGQKIWFSGEEKKHHYGVAFIVRKESKPHNMTIIRVYAPTSDHDDDEVEELYKQLDALIARVLRKGILVVQGNWNAKVGPYSHQHWAGTFCRFGIGETNNKDLRFLEFAKNHRLTLANSLHPHKLSRTATWHSSNGRVHNQLDFDSKPA</sequence>
<reference evidence="1 2" key="1">
    <citation type="journal article" date="2017" name="PLoS Biol.">
        <title>The sea cucumber genome provides insights into morphological evolution and visceral regeneration.</title>
        <authorList>
            <person name="Zhang X."/>
            <person name="Sun L."/>
            <person name="Yuan J."/>
            <person name="Sun Y."/>
            <person name="Gao Y."/>
            <person name="Zhang L."/>
            <person name="Li S."/>
            <person name="Dai H."/>
            <person name="Hamel J.F."/>
            <person name="Liu C."/>
            <person name="Yu Y."/>
            <person name="Liu S."/>
            <person name="Lin W."/>
            <person name="Guo K."/>
            <person name="Jin S."/>
            <person name="Xu P."/>
            <person name="Storey K.B."/>
            <person name="Huan P."/>
            <person name="Zhang T."/>
            <person name="Zhou Y."/>
            <person name="Zhang J."/>
            <person name="Lin C."/>
            <person name="Li X."/>
            <person name="Xing L."/>
            <person name="Huo D."/>
            <person name="Sun M."/>
            <person name="Wang L."/>
            <person name="Mercier A."/>
            <person name="Li F."/>
            <person name="Yang H."/>
            <person name="Xiang J."/>
        </authorList>
    </citation>
    <scope>NUCLEOTIDE SEQUENCE [LARGE SCALE GENOMIC DNA]</scope>
    <source>
        <strain evidence="1">Shaxun</strain>
        <tissue evidence="1">Muscle</tissue>
    </source>
</reference>
<evidence type="ECO:0000313" key="2">
    <source>
        <dbReference type="Proteomes" id="UP000230750"/>
    </source>
</evidence>
<dbReference type="EMBL" id="MRZV01000811">
    <property type="protein sequence ID" value="PIK43970.1"/>
    <property type="molecule type" value="Genomic_DNA"/>
</dbReference>
<protein>
    <submittedName>
        <fullName evidence="1">Putative amphiphysin</fullName>
    </submittedName>
</protein>
<dbReference type="PANTHER" id="PTHR23227">
    <property type="entry name" value="BUCENTAUR RELATED"/>
    <property type="match status" value="1"/>
</dbReference>
<dbReference type="AlphaFoldDB" id="A0A2G8K7I4"/>
<organism evidence="1 2">
    <name type="scientific">Stichopus japonicus</name>
    <name type="common">Sea cucumber</name>
    <dbReference type="NCBI Taxonomy" id="307972"/>
    <lineage>
        <taxon>Eukaryota</taxon>
        <taxon>Metazoa</taxon>
        <taxon>Echinodermata</taxon>
        <taxon>Eleutherozoa</taxon>
        <taxon>Echinozoa</taxon>
        <taxon>Holothuroidea</taxon>
        <taxon>Aspidochirotacea</taxon>
        <taxon>Aspidochirotida</taxon>
        <taxon>Stichopodidae</taxon>
        <taxon>Apostichopus</taxon>
    </lineage>
</organism>
<dbReference type="PANTHER" id="PTHR23227:SF67">
    <property type="entry name" value="CRANIOFACIAL DEVELOPMENT PROTEIN 2-LIKE"/>
    <property type="match status" value="1"/>
</dbReference>
<comment type="caution">
    <text evidence="1">The sequence shown here is derived from an EMBL/GenBank/DDBJ whole genome shotgun (WGS) entry which is preliminary data.</text>
</comment>
<evidence type="ECO:0000313" key="1">
    <source>
        <dbReference type="EMBL" id="PIK43970.1"/>
    </source>
</evidence>
<dbReference type="OrthoDB" id="6142715at2759"/>
<gene>
    <name evidence="1" type="ORF">BSL78_19173</name>
</gene>
<dbReference type="InterPro" id="IPR027124">
    <property type="entry name" value="Swc5/CFDP1/2"/>
</dbReference>
<name>A0A2G8K7I4_STIJA</name>
<accession>A0A2G8K7I4</accession>
<proteinExistence type="predicted"/>
<dbReference type="Gene3D" id="3.60.10.10">
    <property type="entry name" value="Endonuclease/exonuclease/phosphatase"/>
    <property type="match status" value="1"/>
</dbReference>
<dbReference type="InterPro" id="IPR036691">
    <property type="entry name" value="Endo/exonu/phosph_ase_sf"/>
</dbReference>
<dbReference type="SUPFAM" id="SSF56219">
    <property type="entry name" value="DNase I-like"/>
    <property type="match status" value="1"/>
</dbReference>